<keyword evidence="1" id="KW-0732">Signal</keyword>
<organism evidence="2 3">
    <name type="scientific">Candidatus Macondimonas diazotrophica</name>
    <dbReference type="NCBI Taxonomy" id="2305248"/>
    <lineage>
        <taxon>Bacteria</taxon>
        <taxon>Pseudomonadati</taxon>
        <taxon>Pseudomonadota</taxon>
        <taxon>Gammaproteobacteria</taxon>
        <taxon>Chromatiales</taxon>
        <taxon>Ectothiorhodospiraceae</taxon>
        <taxon>Candidatus Macondimonas</taxon>
    </lineage>
</organism>
<dbReference type="EMBL" id="SRIO01000022">
    <property type="protein sequence ID" value="TFZ81469.1"/>
    <property type="molecule type" value="Genomic_DNA"/>
</dbReference>
<dbReference type="AlphaFoldDB" id="A0A4Z0F879"/>
<protein>
    <submittedName>
        <fullName evidence="2">Uncharacterized protein</fullName>
    </submittedName>
</protein>
<sequence>MRFKILLLLLVITSPVHAWDCFAEAGFGTWTGFSKLELPGVTPAKFDMYCTKQNVSFGWTHHSDLMRGKPFNKKADFSMDMFFMSYKVKLF</sequence>
<feature type="chain" id="PRO_5021365121" evidence="1">
    <location>
        <begin position="19"/>
        <end position="91"/>
    </location>
</feature>
<dbReference type="Proteomes" id="UP000297890">
    <property type="component" value="Unassembled WGS sequence"/>
</dbReference>
<dbReference type="RefSeq" id="WP_135282730.1">
    <property type="nucleotide sequence ID" value="NZ_SRIO01000022.1"/>
</dbReference>
<evidence type="ECO:0000313" key="2">
    <source>
        <dbReference type="EMBL" id="TFZ81469.1"/>
    </source>
</evidence>
<proteinExistence type="predicted"/>
<accession>A0A4Z0F879</accession>
<feature type="signal peptide" evidence="1">
    <location>
        <begin position="1"/>
        <end position="18"/>
    </location>
</feature>
<evidence type="ECO:0000256" key="1">
    <source>
        <dbReference type="SAM" id="SignalP"/>
    </source>
</evidence>
<gene>
    <name evidence="2" type="ORF">E4680_12375</name>
</gene>
<evidence type="ECO:0000313" key="3">
    <source>
        <dbReference type="Proteomes" id="UP000297890"/>
    </source>
</evidence>
<keyword evidence="3" id="KW-1185">Reference proteome</keyword>
<name>A0A4Z0F879_9GAMM</name>
<comment type="caution">
    <text evidence="2">The sequence shown here is derived from an EMBL/GenBank/DDBJ whole genome shotgun (WGS) entry which is preliminary data.</text>
</comment>
<reference evidence="2 3" key="1">
    <citation type="journal article" date="2019" name="ISME J.">
        <title>Candidatus Macondimonas diazotrophica, a novel gammaproteobacterial genus dominating crude-oil-contaminated coastal sediments.</title>
        <authorList>
            <person name="Karthikeyan S."/>
            <person name="Konstantinidis K."/>
        </authorList>
    </citation>
    <scope>NUCLEOTIDE SEQUENCE [LARGE SCALE GENOMIC DNA]</scope>
    <source>
        <strain evidence="2 3">KTK01</strain>
    </source>
</reference>